<reference evidence="7 8" key="1">
    <citation type="journal article" date="2024" name="IMA Fungus">
        <title>IMA Genome - F19 : A genome assembly and annotation guide to empower mycologists, including annotated draft genome sequences of Ceratocystis pirilliformis, Diaporthe australafricana, Fusarium ophioides, Paecilomyces lecythidis, and Sporothrix stenoceras.</title>
        <authorList>
            <person name="Aylward J."/>
            <person name="Wilson A.M."/>
            <person name="Visagie C.M."/>
            <person name="Spraker J."/>
            <person name="Barnes I."/>
            <person name="Buitendag C."/>
            <person name="Ceriani C."/>
            <person name="Del Mar Angel L."/>
            <person name="du Plessis D."/>
            <person name="Fuchs T."/>
            <person name="Gasser K."/>
            <person name="Kramer D."/>
            <person name="Li W."/>
            <person name="Munsamy K."/>
            <person name="Piso A."/>
            <person name="Price J.L."/>
            <person name="Sonnekus B."/>
            <person name="Thomas C."/>
            <person name="van der Nest A."/>
            <person name="van Dijk A."/>
            <person name="van Heerden A."/>
            <person name="van Vuuren N."/>
            <person name="Yilmaz N."/>
            <person name="Duong T.A."/>
            <person name="van der Merwe N.A."/>
            <person name="Wingfield M.J."/>
            <person name="Wingfield B.D."/>
        </authorList>
    </citation>
    <scope>NUCLEOTIDE SEQUENCE [LARGE SCALE GENOMIC DNA]</scope>
    <source>
        <strain evidence="7 8">CMW 18300</strain>
    </source>
</reference>
<sequence length="394" mass="43878">MADASGDVLRQLTTEFAHVPHRSMRNTLQNPSSENDQMSSRMAQEAARHVDKLVFEAASGTTEQVMLLGWVRHVVVQASSCGVYGLEHPFRDPEVERAFWTWASYLPWHFAGLDLMGTGYAAREKLFAVFRKYSNPVPNDSSLLIKDTDRIYHETGWSDEDIARHHAILSNGIFSNTSPTLYWSIHDLFSRPDLISEVRKEILANAVGGTKETGFTLDMAAVKQRCPLLLSVYQETQRLRHTHANIRAVLQDTILDKYLLKMGNLVQMPAEPIHADTALWGPTAAEYDPYRFVKQKLAPGFLPWGAPPHLCPARQFAALEVLLVLALSVVRVELDPAGNAWDQAPPASTKATISTLPNPQNDFQVTVRARSKWSGDWSLLNAGDGLVKVPIAST</sequence>
<evidence type="ECO:0000256" key="6">
    <source>
        <dbReference type="SAM" id="MobiDB-lite"/>
    </source>
</evidence>
<keyword evidence="8" id="KW-1185">Reference proteome</keyword>
<keyword evidence="4" id="KW-0408">Iron</keyword>
<dbReference type="SUPFAM" id="SSF48264">
    <property type="entry name" value="Cytochrome P450"/>
    <property type="match status" value="1"/>
</dbReference>
<evidence type="ECO:0000256" key="3">
    <source>
        <dbReference type="ARBA" id="ARBA00022723"/>
    </source>
</evidence>
<dbReference type="EMBL" id="JAWRVE010000147">
    <property type="protein sequence ID" value="KAL1853610.1"/>
    <property type="molecule type" value="Genomic_DNA"/>
</dbReference>
<proteinExistence type="inferred from homology"/>
<feature type="compositionally biased region" description="Polar residues" evidence="6">
    <location>
        <begin position="25"/>
        <end position="42"/>
    </location>
</feature>
<dbReference type="PANTHER" id="PTHR47582">
    <property type="entry name" value="P450, PUTATIVE (EUROFUNG)-RELATED"/>
    <property type="match status" value="1"/>
</dbReference>
<evidence type="ECO:0000256" key="4">
    <source>
        <dbReference type="ARBA" id="ARBA00023004"/>
    </source>
</evidence>
<evidence type="ECO:0000256" key="1">
    <source>
        <dbReference type="ARBA" id="ARBA00001971"/>
    </source>
</evidence>
<dbReference type="InterPro" id="IPR001128">
    <property type="entry name" value="Cyt_P450"/>
</dbReference>
<comment type="similarity">
    <text evidence="2">Belongs to the cytochrome P450 family.</text>
</comment>
<evidence type="ECO:0000256" key="5">
    <source>
        <dbReference type="ARBA" id="ARBA00023033"/>
    </source>
</evidence>
<organism evidence="7 8">
    <name type="scientific">Diaporthe australafricana</name>
    <dbReference type="NCBI Taxonomy" id="127596"/>
    <lineage>
        <taxon>Eukaryota</taxon>
        <taxon>Fungi</taxon>
        <taxon>Dikarya</taxon>
        <taxon>Ascomycota</taxon>
        <taxon>Pezizomycotina</taxon>
        <taxon>Sordariomycetes</taxon>
        <taxon>Sordariomycetidae</taxon>
        <taxon>Diaporthales</taxon>
        <taxon>Diaporthaceae</taxon>
        <taxon>Diaporthe</taxon>
    </lineage>
</organism>
<dbReference type="InterPro" id="IPR036396">
    <property type="entry name" value="Cyt_P450_sf"/>
</dbReference>
<keyword evidence="5" id="KW-0560">Oxidoreductase</keyword>
<feature type="region of interest" description="Disordered" evidence="6">
    <location>
        <begin position="20"/>
        <end position="42"/>
    </location>
</feature>
<accession>A0ABR3W5D4</accession>
<comment type="cofactor">
    <cofactor evidence="1">
        <name>heme</name>
        <dbReference type="ChEBI" id="CHEBI:30413"/>
    </cofactor>
</comment>
<comment type="caution">
    <text evidence="7">The sequence shown here is derived from an EMBL/GenBank/DDBJ whole genome shotgun (WGS) entry which is preliminary data.</text>
</comment>
<dbReference type="Pfam" id="PF00067">
    <property type="entry name" value="p450"/>
    <property type="match status" value="1"/>
</dbReference>
<gene>
    <name evidence="7" type="ORF">Daus18300_011733</name>
</gene>
<dbReference type="CDD" id="cd11040">
    <property type="entry name" value="CYP7_CYP8-like"/>
    <property type="match status" value="1"/>
</dbReference>
<evidence type="ECO:0000256" key="2">
    <source>
        <dbReference type="ARBA" id="ARBA00010617"/>
    </source>
</evidence>
<dbReference type="PANTHER" id="PTHR47582:SF1">
    <property type="entry name" value="P450, PUTATIVE (EUROFUNG)-RELATED"/>
    <property type="match status" value="1"/>
</dbReference>
<keyword evidence="3" id="KW-0479">Metal-binding</keyword>
<dbReference type="PRINTS" id="PR00465">
    <property type="entry name" value="EP450IV"/>
</dbReference>
<evidence type="ECO:0000313" key="8">
    <source>
        <dbReference type="Proteomes" id="UP001583177"/>
    </source>
</evidence>
<evidence type="ECO:0000313" key="7">
    <source>
        <dbReference type="EMBL" id="KAL1853610.1"/>
    </source>
</evidence>
<protein>
    <recommendedName>
        <fullName evidence="9">Cytochrome P450</fullName>
    </recommendedName>
</protein>
<keyword evidence="5" id="KW-0503">Monooxygenase</keyword>
<dbReference type="InterPro" id="IPR053007">
    <property type="entry name" value="CYP450_monoxygenase_sec-met"/>
</dbReference>
<evidence type="ECO:0008006" key="9">
    <source>
        <dbReference type="Google" id="ProtNLM"/>
    </source>
</evidence>
<dbReference type="InterPro" id="IPR002403">
    <property type="entry name" value="Cyt_P450_E_grp-IV"/>
</dbReference>
<dbReference type="Gene3D" id="1.10.630.10">
    <property type="entry name" value="Cytochrome P450"/>
    <property type="match status" value="1"/>
</dbReference>
<name>A0ABR3W5D4_9PEZI</name>
<dbReference type="Proteomes" id="UP001583177">
    <property type="component" value="Unassembled WGS sequence"/>
</dbReference>